<keyword evidence="2" id="KW-1003">Cell membrane</keyword>
<feature type="transmembrane region" description="Helical" evidence="6">
    <location>
        <begin position="219"/>
        <end position="237"/>
    </location>
</feature>
<dbReference type="EMBL" id="CP061172">
    <property type="protein sequence ID" value="QNR68204.1"/>
    <property type="molecule type" value="Genomic_DNA"/>
</dbReference>
<protein>
    <submittedName>
        <fullName evidence="7">MFS transporter</fullName>
    </submittedName>
</protein>
<organism evidence="7 8">
    <name type="scientific">Paenibacillus peoriae</name>
    <dbReference type="NCBI Taxonomy" id="59893"/>
    <lineage>
        <taxon>Bacteria</taxon>
        <taxon>Bacillati</taxon>
        <taxon>Bacillota</taxon>
        <taxon>Bacilli</taxon>
        <taxon>Bacillales</taxon>
        <taxon>Paenibacillaceae</taxon>
        <taxon>Paenibacillus</taxon>
    </lineage>
</organism>
<dbReference type="PANTHER" id="PTHR23513:SF6">
    <property type="entry name" value="MAJOR FACILITATOR SUPERFAMILY ASSOCIATED DOMAIN-CONTAINING PROTEIN"/>
    <property type="match status" value="1"/>
</dbReference>
<feature type="transmembrane region" description="Helical" evidence="6">
    <location>
        <begin position="147"/>
        <end position="168"/>
    </location>
</feature>
<sequence>MLITRISRRVLMMTTDLFRGLAALAFLSVHSPEDIWIIYGVSTLLACGEALYAPARKSSIPLLVHPSELLKVNSLEQVMSGLVLVIGAAAGGIISALFGPQAAFILNAASFFAAGLIVRNIAFPPVMKEKISREDHPNRSRSRMLDCIRASVPLQVVVAFELLVPMLNGIDNVLISVYAVQEFRLGDAGIGLFYAALGAGLVASYAIGHLFSGSLLKGGLVCLLLEGILLMGLSGIYHAWAAVAIYFLISLAGGVGAICLDTLLMRETPLYLQGPLLGMLTAWSQGIIGLSMFGAGVAIEMMEPRMLGLAGGAGFVVISIVISMYYERTRNRKAAGV</sequence>
<dbReference type="Gene3D" id="1.20.1250.20">
    <property type="entry name" value="MFS general substrate transporter like domains"/>
    <property type="match status" value="1"/>
</dbReference>
<evidence type="ECO:0000313" key="8">
    <source>
        <dbReference type="Proteomes" id="UP000516384"/>
    </source>
</evidence>
<dbReference type="PANTHER" id="PTHR23513">
    <property type="entry name" value="INTEGRAL MEMBRANE EFFLUX PROTEIN-RELATED"/>
    <property type="match status" value="1"/>
</dbReference>
<reference evidence="7 8" key="1">
    <citation type="submission" date="2020-09" db="EMBL/GenBank/DDBJ databases">
        <title>Characterization of Paenibacillus peoriae strain ZF390 with broad-spectrum antimicrobial activity as a potential biocontrol agent.</title>
        <authorList>
            <person name="Li L."/>
            <person name="Zhao Y."/>
            <person name="Li B."/>
            <person name="Xie X."/>
        </authorList>
    </citation>
    <scope>NUCLEOTIDE SEQUENCE [LARGE SCALE GENOMIC DNA]</scope>
    <source>
        <strain evidence="7 8">ZF390</strain>
    </source>
</reference>
<dbReference type="CDD" id="cd06173">
    <property type="entry name" value="MFS_MefA_like"/>
    <property type="match status" value="1"/>
</dbReference>
<keyword evidence="5 6" id="KW-0472">Membrane</keyword>
<dbReference type="GO" id="GO:0022857">
    <property type="term" value="F:transmembrane transporter activity"/>
    <property type="evidence" value="ECO:0007669"/>
    <property type="project" value="InterPro"/>
</dbReference>
<dbReference type="Pfam" id="PF07690">
    <property type="entry name" value="MFS_1"/>
    <property type="match status" value="1"/>
</dbReference>
<feature type="transmembrane region" description="Helical" evidence="6">
    <location>
        <begin position="243"/>
        <end position="264"/>
    </location>
</feature>
<dbReference type="Proteomes" id="UP000516384">
    <property type="component" value="Chromosome"/>
</dbReference>
<dbReference type="InterPro" id="IPR011701">
    <property type="entry name" value="MFS"/>
</dbReference>
<evidence type="ECO:0000256" key="4">
    <source>
        <dbReference type="ARBA" id="ARBA00022989"/>
    </source>
</evidence>
<evidence type="ECO:0000256" key="2">
    <source>
        <dbReference type="ARBA" id="ARBA00022475"/>
    </source>
</evidence>
<name>A0A7H0YAU6_9BACL</name>
<dbReference type="InterPro" id="IPR036259">
    <property type="entry name" value="MFS_trans_sf"/>
</dbReference>
<evidence type="ECO:0000256" key="3">
    <source>
        <dbReference type="ARBA" id="ARBA00022692"/>
    </source>
</evidence>
<feature type="transmembrane region" description="Helical" evidence="6">
    <location>
        <begin position="305"/>
        <end position="326"/>
    </location>
</feature>
<keyword evidence="3 6" id="KW-0812">Transmembrane</keyword>
<dbReference type="GO" id="GO:0005886">
    <property type="term" value="C:plasma membrane"/>
    <property type="evidence" value="ECO:0007669"/>
    <property type="project" value="UniProtKB-SubCell"/>
</dbReference>
<evidence type="ECO:0000313" key="7">
    <source>
        <dbReference type="EMBL" id="QNR68204.1"/>
    </source>
</evidence>
<gene>
    <name evidence="7" type="ORF">IAQ67_03675</name>
</gene>
<feature type="transmembrane region" description="Helical" evidence="6">
    <location>
        <begin position="78"/>
        <end position="98"/>
    </location>
</feature>
<proteinExistence type="predicted"/>
<evidence type="ECO:0000256" key="1">
    <source>
        <dbReference type="ARBA" id="ARBA00004651"/>
    </source>
</evidence>
<comment type="subcellular location">
    <subcellularLocation>
        <location evidence="1">Cell membrane</location>
        <topology evidence="1">Multi-pass membrane protein</topology>
    </subcellularLocation>
</comment>
<feature type="transmembrane region" description="Helical" evidence="6">
    <location>
        <begin position="276"/>
        <end position="299"/>
    </location>
</feature>
<dbReference type="AlphaFoldDB" id="A0A7H0YAU6"/>
<accession>A0A7H0YAU6</accession>
<evidence type="ECO:0000256" key="6">
    <source>
        <dbReference type="SAM" id="Phobius"/>
    </source>
</evidence>
<evidence type="ECO:0000256" key="5">
    <source>
        <dbReference type="ARBA" id="ARBA00023136"/>
    </source>
</evidence>
<keyword evidence="4 6" id="KW-1133">Transmembrane helix</keyword>
<dbReference type="SUPFAM" id="SSF103473">
    <property type="entry name" value="MFS general substrate transporter"/>
    <property type="match status" value="1"/>
</dbReference>
<feature type="transmembrane region" description="Helical" evidence="6">
    <location>
        <begin position="188"/>
        <end position="207"/>
    </location>
</feature>
<feature type="transmembrane region" description="Helical" evidence="6">
    <location>
        <begin position="104"/>
        <end position="126"/>
    </location>
</feature>